<accession>A0A1M6BY76</accession>
<name>A0A1M6BY76_9FLAO</name>
<dbReference type="OrthoDB" id="9773582at2"/>
<dbReference type="Pfam" id="PF01569">
    <property type="entry name" value="PAP2"/>
    <property type="match status" value="1"/>
</dbReference>
<dbReference type="PANTHER" id="PTHR14969:SF13">
    <property type="entry name" value="AT30094P"/>
    <property type="match status" value="1"/>
</dbReference>
<gene>
    <name evidence="3" type="ORF">SAMN05216261_0962</name>
</gene>
<protein>
    <submittedName>
        <fullName evidence="3">PAP2 superfamily protein</fullName>
    </submittedName>
</protein>
<keyword evidence="1" id="KW-0732">Signal</keyword>
<organism evidence="3 4">
    <name type="scientific">Algibacter luteus</name>
    <dbReference type="NCBI Taxonomy" id="1178825"/>
    <lineage>
        <taxon>Bacteria</taxon>
        <taxon>Pseudomonadati</taxon>
        <taxon>Bacteroidota</taxon>
        <taxon>Flavobacteriia</taxon>
        <taxon>Flavobacteriales</taxon>
        <taxon>Flavobacteriaceae</taxon>
        <taxon>Algibacter</taxon>
    </lineage>
</organism>
<evidence type="ECO:0000259" key="2">
    <source>
        <dbReference type="SMART" id="SM00014"/>
    </source>
</evidence>
<feature type="chain" id="PRO_5009916200" evidence="1">
    <location>
        <begin position="22"/>
        <end position="246"/>
    </location>
</feature>
<evidence type="ECO:0000313" key="4">
    <source>
        <dbReference type="Proteomes" id="UP000184396"/>
    </source>
</evidence>
<dbReference type="STRING" id="1178825.SAMN05216261_0962"/>
<feature type="signal peptide" evidence="1">
    <location>
        <begin position="1"/>
        <end position="21"/>
    </location>
</feature>
<feature type="domain" description="Phosphatidic acid phosphatase type 2/haloperoxidase" evidence="2">
    <location>
        <begin position="108"/>
        <end position="210"/>
    </location>
</feature>
<dbReference type="EMBL" id="FQYK01000002">
    <property type="protein sequence ID" value="SHI53561.1"/>
    <property type="molecule type" value="Genomic_DNA"/>
</dbReference>
<evidence type="ECO:0000256" key="1">
    <source>
        <dbReference type="SAM" id="SignalP"/>
    </source>
</evidence>
<dbReference type="SUPFAM" id="SSF48317">
    <property type="entry name" value="Acid phosphatase/Vanadium-dependent haloperoxidase"/>
    <property type="match status" value="1"/>
</dbReference>
<dbReference type="AlphaFoldDB" id="A0A1M6BY76"/>
<proteinExistence type="predicted"/>
<dbReference type="SMART" id="SM00014">
    <property type="entry name" value="acidPPc"/>
    <property type="match status" value="1"/>
</dbReference>
<dbReference type="eggNOG" id="COG0671">
    <property type="taxonomic scope" value="Bacteria"/>
</dbReference>
<reference evidence="3 4" key="1">
    <citation type="submission" date="2016-11" db="EMBL/GenBank/DDBJ databases">
        <authorList>
            <person name="Jaros S."/>
            <person name="Januszkiewicz K."/>
            <person name="Wedrychowicz H."/>
        </authorList>
    </citation>
    <scope>NUCLEOTIDE SEQUENCE [LARGE SCALE GENOMIC DNA]</scope>
    <source>
        <strain evidence="3 4">CGMCC 1.12213</strain>
    </source>
</reference>
<dbReference type="InterPro" id="IPR000326">
    <property type="entry name" value="PAP2/HPO"/>
</dbReference>
<sequence length="246" mass="28030">MSFKPLLYLLIFSILSIPVNAQTDSLFMKQKKEKTFLQKAILPASLIVGGSLLSGSHFEKDFQREVRHIVGNNYAFEIDDYTLYVPIVEMYAADALGVQSKNHWFDQTKNLVIANIVSDYITFKLKIWTKKRRPNGDDDLKSFPSGHTSRAFTNAGILYHEFIDTSPFLAYSGYAFATTTGVFRVMNNAHWVSDVIVSSGIAILVTELVYLLDPIIKWNPFKNTKGISFIPRIDNEHYGFYLSMNF</sequence>
<dbReference type="Gene3D" id="1.20.144.10">
    <property type="entry name" value="Phosphatidic acid phosphatase type 2/haloperoxidase"/>
    <property type="match status" value="1"/>
</dbReference>
<dbReference type="PANTHER" id="PTHR14969">
    <property type="entry name" value="SPHINGOSINE-1-PHOSPHATE PHOSPHOHYDROLASE"/>
    <property type="match status" value="1"/>
</dbReference>
<dbReference type="Proteomes" id="UP000184396">
    <property type="component" value="Unassembled WGS sequence"/>
</dbReference>
<evidence type="ECO:0000313" key="3">
    <source>
        <dbReference type="EMBL" id="SHI53561.1"/>
    </source>
</evidence>
<dbReference type="InterPro" id="IPR036938">
    <property type="entry name" value="PAP2/HPO_sf"/>
</dbReference>
<keyword evidence="4" id="KW-1185">Reference proteome</keyword>